<dbReference type="GO" id="GO:0051536">
    <property type="term" value="F:iron-sulfur cluster binding"/>
    <property type="evidence" value="ECO:0007669"/>
    <property type="project" value="UniProtKB-KW"/>
</dbReference>
<dbReference type="InterPro" id="IPR017900">
    <property type="entry name" value="4Fe4S_Fe_S_CS"/>
</dbReference>
<keyword evidence="3" id="KW-0411">Iron-sulfur</keyword>
<dbReference type="Pfam" id="PF17179">
    <property type="entry name" value="Fer4_22"/>
    <property type="match status" value="1"/>
</dbReference>
<protein>
    <submittedName>
        <fullName evidence="5">Ni/Fe hydrogenase subunit beta</fullName>
    </submittedName>
</protein>
<evidence type="ECO:0000256" key="2">
    <source>
        <dbReference type="ARBA" id="ARBA00023004"/>
    </source>
</evidence>
<keyword evidence="1" id="KW-0479">Metal-binding</keyword>
<dbReference type="Gene3D" id="1.10.1060.10">
    <property type="entry name" value="Alpha-helical ferredoxin"/>
    <property type="match status" value="1"/>
</dbReference>
<proteinExistence type="predicted"/>
<dbReference type="EMBL" id="MEUI01000021">
    <property type="protein sequence ID" value="OGC34174.1"/>
    <property type="molecule type" value="Genomic_DNA"/>
</dbReference>
<dbReference type="PANTHER" id="PTHR40447">
    <property type="entry name" value="ANAEROBIC SULFITE REDUCTASE SUBUNIT A"/>
    <property type="match status" value="1"/>
</dbReference>
<feature type="domain" description="4Fe-4S ferredoxin-type" evidence="4">
    <location>
        <begin position="311"/>
        <end position="342"/>
    </location>
</feature>
<name>A0A1F4TNA1_UNCSA</name>
<reference evidence="5 6" key="1">
    <citation type="journal article" date="2016" name="Nat. Commun.">
        <title>Thousands of microbial genomes shed light on interconnected biogeochemical processes in an aquifer system.</title>
        <authorList>
            <person name="Anantharaman K."/>
            <person name="Brown C.T."/>
            <person name="Hug L.A."/>
            <person name="Sharon I."/>
            <person name="Castelle C.J."/>
            <person name="Probst A.J."/>
            <person name="Thomas B.C."/>
            <person name="Singh A."/>
            <person name="Wilkins M.J."/>
            <person name="Karaoz U."/>
            <person name="Brodie E.L."/>
            <person name="Williams K.H."/>
            <person name="Hubbard S.S."/>
            <person name="Banfield J.F."/>
        </authorList>
    </citation>
    <scope>NUCLEOTIDE SEQUENCE [LARGE SCALE GENOMIC DNA]</scope>
</reference>
<dbReference type="Proteomes" id="UP000177309">
    <property type="component" value="Unassembled WGS sequence"/>
</dbReference>
<accession>A0A1F4TNA1</accession>
<dbReference type="AlphaFoldDB" id="A0A1F4TNA1"/>
<dbReference type="PANTHER" id="PTHR40447:SF1">
    <property type="entry name" value="ANAEROBIC SULFITE REDUCTASE SUBUNIT A"/>
    <property type="match status" value="1"/>
</dbReference>
<dbReference type="SUPFAM" id="SSF46548">
    <property type="entry name" value="alpha-helical ferredoxin"/>
    <property type="match status" value="1"/>
</dbReference>
<organism evidence="5 6">
    <name type="scientific">candidate division WOR-1 bacterium RIFOXYC2_FULL_41_25</name>
    <dbReference type="NCBI Taxonomy" id="1802586"/>
    <lineage>
        <taxon>Bacteria</taxon>
        <taxon>Bacillati</taxon>
        <taxon>Saganbacteria</taxon>
    </lineage>
</organism>
<dbReference type="GO" id="GO:0046872">
    <property type="term" value="F:metal ion binding"/>
    <property type="evidence" value="ECO:0007669"/>
    <property type="project" value="UniProtKB-KW"/>
</dbReference>
<keyword evidence="2" id="KW-0408">Iron</keyword>
<evidence type="ECO:0000256" key="3">
    <source>
        <dbReference type="ARBA" id="ARBA00023014"/>
    </source>
</evidence>
<gene>
    <name evidence="5" type="ORF">A2462_08095</name>
</gene>
<evidence type="ECO:0000256" key="1">
    <source>
        <dbReference type="ARBA" id="ARBA00022723"/>
    </source>
</evidence>
<feature type="domain" description="4Fe-4S ferredoxin-type" evidence="4">
    <location>
        <begin position="233"/>
        <end position="264"/>
    </location>
</feature>
<evidence type="ECO:0000259" key="4">
    <source>
        <dbReference type="PROSITE" id="PS51379"/>
    </source>
</evidence>
<dbReference type="PROSITE" id="PS00198">
    <property type="entry name" value="4FE4S_FER_1"/>
    <property type="match status" value="1"/>
</dbReference>
<dbReference type="InterPro" id="IPR017896">
    <property type="entry name" value="4Fe4S_Fe-S-bd"/>
</dbReference>
<dbReference type="InterPro" id="IPR009051">
    <property type="entry name" value="Helical_ferredxn"/>
</dbReference>
<comment type="caution">
    <text evidence="5">The sequence shown here is derived from an EMBL/GenBank/DDBJ whole genome shotgun (WGS) entry which is preliminary data.</text>
</comment>
<evidence type="ECO:0000313" key="6">
    <source>
        <dbReference type="Proteomes" id="UP000177309"/>
    </source>
</evidence>
<sequence length="363" mass="41675">MLHNLEQYVVLAKSDFDHFIVALAREQKVFAPVAKDFGQFSFEQVTEGRQVALKYIPTILPPKKYFMPQYETLATFDTSTGQNMEPVVEYEKMVLLGVHTCDLAGIQCLNMVFNERPKDLNYLIRKNKITIIGYECNDYCDKYASCRLVHNHTPNGGYDLFFTDISTDKFIVHVNTLAGEEIIEKANVFEPASEADLKALEKLRTEKRAIFAKNEVPIEHERISELFDKAYSSKVWEELAEKCLACGNCTNVCPSCYCFDVIDEPNLDLKTGKRYRKWDSCQNETFAKVAGGESFREERGARQRHRYYRKFKYPLDKFSRFFCTGCGRCSRTCMAGINLKETLSKLIDEQGMKNPNAGEVKLG</sequence>
<dbReference type="PROSITE" id="PS51379">
    <property type="entry name" value="4FE4S_FER_2"/>
    <property type="match status" value="2"/>
</dbReference>
<evidence type="ECO:0000313" key="5">
    <source>
        <dbReference type="EMBL" id="OGC34174.1"/>
    </source>
</evidence>